<accession>A0A2H3BAQ1</accession>
<sequence length="114" mass="13158">MWELTKAQESVGLPLSEWTIHRCIHYKPRLNAEHFKDDHATPLLLLLRQSGAWVNNPVPYYMSFLTHFRKGRNIVSTHKGSIVVIEGPVRGLVCGPAPHQQLRRRNKANRDELL</sequence>
<evidence type="ECO:0000313" key="2">
    <source>
        <dbReference type="Proteomes" id="UP000218334"/>
    </source>
</evidence>
<dbReference type="InterPro" id="IPR036316">
    <property type="entry name" value="Pili_assmbl_chap_C_dom_sf"/>
</dbReference>
<protein>
    <submittedName>
        <fullName evidence="1">Uncharacterized protein</fullName>
    </submittedName>
</protein>
<reference evidence="2" key="1">
    <citation type="journal article" date="2017" name="Nat. Ecol. Evol.">
        <title>Genome expansion and lineage-specific genetic innovations in the forest pathogenic fungi Armillaria.</title>
        <authorList>
            <person name="Sipos G."/>
            <person name="Prasanna A.N."/>
            <person name="Walter M.C."/>
            <person name="O'Connor E."/>
            <person name="Balint B."/>
            <person name="Krizsan K."/>
            <person name="Kiss B."/>
            <person name="Hess J."/>
            <person name="Varga T."/>
            <person name="Slot J."/>
            <person name="Riley R."/>
            <person name="Boka B."/>
            <person name="Rigling D."/>
            <person name="Barry K."/>
            <person name="Lee J."/>
            <person name="Mihaltcheva S."/>
            <person name="LaButti K."/>
            <person name="Lipzen A."/>
            <person name="Waldron R."/>
            <person name="Moloney N.M."/>
            <person name="Sperisen C."/>
            <person name="Kredics L."/>
            <person name="Vagvoelgyi C."/>
            <person name="Patrignani A."/>
            <person name="Fitzpatrick D."/>
            <person name="Nagy I."/>
            <person name="Doyle S."/>
            <person name="Anderson J.B."/>
            <person name="Grigoriev I.V."/>
            <person name="Gueldener U."/>
            <person name="Muensterkoetter M."/>
            <person name="Nagy L.G."/>
        </authorList>
    </citation>
    <scope>NUCLEOTIDE SEQUENCE [LARGE SCALE GENOMIC DNA]</scope>
    <source>
        <strain evidence="2">28-4</strain>
    </source>
</reference>
<dbReference type="AlphaFoldDB" id="A0A2H3BAQ1"/>
<keyword evidence="2" id="KW-1185">Reference proteome</keyword>
<dbReference type="EMBL" id="KZ293439">
    <property type="protein sequence ID" value="PBK66760.1"/>
    <property type="molecule type" value="Genomic_DNA"/>
</dbReference>
<name>A0A2H3BAQ1_9AGAR</name>
<organism evidence="1 2">
    <name type="scientific">Armillaria solidipes</name>
    <dbReference type="NCBI Taxonomy" id="1076256"/>
    <lineage>
        <taxon>Eukaryota</taxon>
        <taxon>Fungi</taxon>
        <taxon>Dikarya</taxon>
        <taxon>Basidiomycota</taxon>
        <taxon>Agaricomycotina</taxon>
        <taxon>Agaricomycetes</taxon>
        <taxon>Agaricomycetidae</taxon>
        <taxon>Agaricales</taxon>
        <taxon>Marasmiineae</taxon>
        <taxon>Physalacriaceae</taxon>
        <taxon>Armillaria</taxon>
    </lineage>
</organism>
<dbReference type="Proteomes" id="UP000218334">
    <property type="component" value="Unassembled WGS sequence"/>
</dbReference>
<dbReference type="SUPFAM" id="SSF49584">
    <property type="entry name" value="Periplasmic chaperone C-domain"/>
    <property type="match status" value="1"/>
</dbReference>
<evidence type="ECO:0000313" key="1">
    <source>
        <dbReference type="EMBL" id="PBK66760.1"/>
    </source>
</evidence>
<gene>
    <name evidence="1" type="ORF">ARMSODRAFT_977323</name>
</gene>
<proteinExistence type="predicted"/>